<evidence type="ECO:0000256" key="1">
    <source>
        <dbReference type="ARBA" id="ARBA00022574"/>
    </source>
</evidence>
<dbReference type="EMBL" id="BAABRN010000101">
    <property type="protein sequence ID" value="GAA5504264.1"/>
    <property type="molecule type" value="Genomic_DNA"/>
</dbReference>
<feature type="chain" id="PRO_5046493623" description="WD40 repeat domain-containing protein" evidence="4">
    <location>
        <begin position="19"/>
        <end position="330"/>
    </location>
</feature>
<dbReference type="PANTHER" id="PTHR22847:SF637">
    <property type="entry name" value="WD REPEAT DOMAIN 5B"/>
    <property type="match status" value="1"/>
</dbReference>
<protein>
    <recommendedName>
        <fullName evidence="7">WD40 repeat domain-containing protein</fullName>
    </recommendedName>
</protein>
<dbReference type="SUPFAM" id="SSF50969">
    <property type="entry name" value="YVTN repeat-like/Quinoprotein amine dehydrogenase"/>
    <property type="match status" value="1"/>
</dbReference>
<dbReference type="Proteomes" id="UP001458946">
    <property type="component" value="Unassembled WGS sequence"/>
</dbReference>
<feature type="repeat" description="WD" evidence="3">
    <location>
        <begin position="137"/>
        <end position="168"/>
    </location>
</feature>
<evidence type="ECO:0000256" key="3">
    <source>
        <dbReference type="PROSITE-ProRule" id="PRU00221"/>
    </source>
</evidence>
<gene>
    <name evidence="5" type="ORF">Dxin01_04033</name>
</gene>
<dbReference type="InterPro" id="IPR015943">
    <property type="entry name" value="WD40/YVTN_repeat-like_dom_sf"/>
</dbReference>
<proteinExistence type="predicted"/>
<dbReference type="Gene3D" id="2.130.10.10">
    <property type="entry name" value="YVTN repeat-like/Quinoprotein amine dehydrogenase"/>
    <property type="match status" value="1"/>
</dbReference>
<evidence type="ECO:0000313" key="6">
    <source>
        <dbReference type="Proteomes" id="UP001458946"/>
    </source>
</evidence>
<keyword evidence="1 3" id="KW-0853">WD repeat</keyword>
<comment type="caution">
    <text evidence="5">The sequence shown here is derived from an EMBL/GenBank/DDBJ whole genome shotgun (WGS) entry which is preliminary data.</text>
</comment>
<keyword evidence="6" id="KW-1185">Reference proteome</keyword>
<dbReference type="PROSITE" id="PS50082">
    <property type="entry name" value="WD_REPEATS_2"/>
    <property type="match status" value="1"/>
</dbReference>
<accession>A0ABP9VGC8</accession>
<evidence type="ECO:0000256" key="4">
    <source>
        <dbReference type="SAM" id="SignalP"/>
    </source>
</evidence>
<dbReference type="RefSeq" id="WP_353544231.1">
    <property type="nucleotide sequence ID" value="NZ_BAABRN010000101.1"/>
</dbReference>
<evidence type="ECO:0000313" key="5">
    <source>
        <dbReference type="EMBL" id="GAA5504264.1"/>
    </source>
</evidence>
<dbReference type="InterPro" id="IPR001680">
    <property type="entry name" value="WD40_rpt"/>
</dbReference>
<keyword evidence="4" id="KW-0732">Signal</keyword>
<evidence type="ECO:0000256" key="2">
    <source>
        <dbReference type="ARBA" id="ARBA00022737"/>
    </source>
</evidence>
<dbReference type="InterPro" id="IPR011044">
    <property type="entry name" value="Quino_amine_DH_bsu"/>
</dbReference>
<name>A0ABP9VGC8_9DEIO</name>
<sequence length="330" mass="34908">MKRVLPLAAALLLGAAFAQMETRIPPDPLVIIGVGQDLPASAGVVALRGRYSTHVRIVDANTGEQKREIWLPPEIQHSVPPALSGDGKWLAVALTPDPASSTPRVGILNVSASNKPDEAKPFAMILMSAGLKGTSLLALSRDGSRLAAGNKNGYVQLWDAQGATRLTTIQSDTKLEPNALNFSPDGTLFAPMFRGQTKTRIFDSKTGQLKTTLGGVGVGQFSPDGRGFLASRGRLVSLADGKEQQQPLYLKGASGVIGYSADGTRILIRRTESDAQGRDWLELRETLLGRTLGAITRISDGWPEFLSPDGTALIGGDGQGGVRILPIAPK</sequence>
<evidence type="ECO:0008006" key="7">
    <source>
        <dbReference type="Google" id="ProtNLM"/>
    </source>
</evidence>
<organism evidence="5 6">
    <name type="scientific">Deinococcus xinjiangensis</name>
    <dbReference type="NCBI Taxonomy" id="457454"/>
    <lineage>
        <taxon>Bacteria</taxon>
        <taxon>Thermotogati</taxon>
        <taxon>Deinococcota</taxon>
        <taxon>Deinococci</taxon>
        <taxon>Deinococcales</taxon>
        <taxon>Deinococcaceae</taxon>
        <taxon>Deinococcus</taxon>
    </lineage>
</organism>
<feature type="signal peptide" evidence="4">
    <location>
        <begin position="1"/>
        <end position="18"/>
    </location>
</feature>
<dbReference type="PANTHER" id="PTHR22847">
    <property type="entry name" value="WD40 REPEAT PROTEIN"/>
    <property type="match status" value="1"/>
</dbReference>
<reference evidence="5 6" key="1">
    <citation type="submission" date="2024-02" db="EMBL/GenBank/DDBJ databases">
        <title>Deinococcus xinjiangensis NBRC 107630.</title>
        <authorList>
            <person name="Ichikawa N."/>
            <person name="Katano-Makiyama Y."/>
            <person name="Hidaka K."/>
        </authorList>
    </citation>
    <scope>NUCLEOTIDE SEQUENCE [LARGE SCALE GENOMIC DNA]</scope>
    <source>
        <strain evidence="5 6">NBRC 107630</strain>
    </source>
</reference>
<keyword evidence="2" id="KW-0677">Repeat</keyword>